<feature type="transmembrane region" description="Helical" evidence="1">
    <location>
        <begin position="109"/>
        <end position="129"/>
    </location>
</feature>
<dbReference type="AlphaFoldDB" id="O76661"/>
<protein>
    <submittedName>
        <fullName evidence="2">Serpentine Receptor, class H</fullName>
    </submittedName>
</protein>
<keyword evidence="1" id="KW-1133">Transmembrane helix</keyword>
<evidence type="ECO:0000256" key="1">
    <source>
        <dbReference type="SAM" id="Phobius"/>
    </source>
</evidence>
<feature type="transmembrane region" description="Helical" evidence="1">
    <location>
        <begin position="30"/>
        <end position="51"/>
    </location>
</feature>
<keyword evidence="3" id="KW-1185">Reference proteome</keyword>
<dbReference type="CTD" id="191873"/>
<dbReference type="FunCoup" id="O76661">
    <property type="interactions" value="3"/>
</dbReference>
<dbReference type="AGR" id="WB:WBGene00005300"/>
<feature type="transmembrane region" description="Helical" evidence="1">
    <location>
        <begin position="150"/>
        <end position="171"/>
    </location>
</feature>
<feature type="transmembrane region" description="Helical" evidence="1">
    <location>
        <begin position="261"/>
        <end position="284"/>
    </location>
</feature>
<dbReference type="InterPro" id="IPR019422">
    <property type="entry name" value="7TM_GPCR_serpentine_rcpt_Srh"/>
</dbReference>
<dbReference type="RefSeq" id="NP_504930.1">
    <property type="nucleotide sequence ID" value="NM_072529.2"/>
</dbReference>
<dbReference type="UCSC" id="C04F2.1">
    <property type="organism name" value="c. elegans"/>
</dbReference>
<dbReference type="PANTHER" id="PTHR22941:SF302">
    <property type="entry name" value="SERPENTINE RECEPTOR, CLASS H"/>
    <property type="match status" value="1"/>
</dbReference>
<dbReference type="HOGENOM" id="CLU_042960_0_0_1"/>
<feature type="transmembrane region" description="Helical" evidence="1">
    <location>
        <begin position="208"/>
        <end position="240"/>
    </location>
</feature>
<dbReference type="WormBase" id="C04F2.1">
    <property type="protein sequence ID" value="CE17367"/>
    <property type="gene ID" value="WBGene00005300"/>
    <property type="gene designation" value="srh-79"/>
</dbReference>
<evidence type="ECO:0000313" key="2">
    <source>
        <dbReference type="EMBL" id="CCD62979.1"/>
    </source>
</evidence>
<reference evidence="2 3" key="1">
    <citation type="journal article" date="1998" name="Science">
        <title>Genome sequence of the nematode C. elegans: a platform for investigating biology.</title>
        <authorList>
            <consortium name="The C. elegans sequencing consortium"/>
            <person name="Sulson J.E."/>
            <person name="Waterston R."/>
        </authorList>
    </citation>
    <scope>NUCLEOTIDE SEQUENCE [LARGE SCALE GENOMIC DNA]</scope>
    <source>
        <strain evidence="2 3">Bristol N2</strain>
    </source>
</reference>
<sequence>MSYLHDYYLTNYTKCSKCESFLCSWEDLAVTSHSITGVVIPFHVFGGYCILSKTPVYMTHYRWPLFNMHFWSCFVDILISALITPYLIFPAVAGFPVGLLQFLEIPVTVQIWFGIMGIYVMVMSMTILLENRHNSIPSNRFRITGKLFKFIYYSARVLIAVSFSMLIFQFVPEDQSSALFQILKSIPCPTEEFFTASGMFVLVIDETYINLLAIACVLGVSFEILQMIFFIICCLHYLYFAINGFTSKKTRKLQIAFFGSIMLQVSIPILFLLPSFVFLVFSVVSGYYNQALTNFSVVYASIHGLLSTLVVLTIHKPYRKFIRSLLGMSNAVDLQNKSMFNTRKASVFPTHVTA</sequence>
<dbReference type="GeneID" id="191873"/>
<dbReference type="STRING" id="6239.C04F2.1.1"/>
<keyword evidence="1" id="KW-0472">Membrane</keyword>
<proteinExistence type="predicted"/>
<dbReference type="OrthoDB" id="5825368at2759"/>
<dbReference type="KEGG" id="cel:CELE_C04F2.1"/>
<dbReference type="InParanoid" id="O76661"/>
<evidence type="ECO:0000313" key="4">
    <source>
        <dbReference type="WormBase" id="C04F2.1"/>
    </source>
</evidence>
<feature type="transmembrane region" description="Helical" evidence="1">
    <location>
        <begin position="296"/>
        <end position="314"/>
    </location>
</feature>
<dbReference type="InterPro" id="IPR053220">
    <property type="entry name" value="Nematode_rcpt-like_serp_H"/>
</dbReference>
<dbReference type="EMBL" id="BX284605">
    <property type="protein sequence ID" value="CCD62979.1"/>
    <property type="molecule type" value="Genomic_DNA"/>
</dbReference>
<gene>
    <name evidence="2 4" type="primary">srh-79</name>
    <name evidence="4" type="ORF">C04F2.1</name>
    <name evidence="2" type="ORF">CELE_C04F2.1</name>
</gene>
<dbReference type="PaxDb" id="6239-C04F2.1"/>
<organism evidence="2 3">
    <name type="scientific">Caenorhabditis elegans</name>
    <dbReference type="NCBI Taxonomy" id="6239"/>
    <lineage>
        <taxon>Eukaryota</taxon>
        <taxon>Metazoa</taxon>
        <taxon>Ecdysozoa</taxon>
        <taxon>Nematoda</taxon>
        <taxon>Chromadorea</taxon>
        <taxon>Rhabditida</taxon>
        <taxon>Rhabditina</taxon>
        <taxon>Rhabditomorpha</taxon>
        <taxon>Rhabditoidea</taxon>
        <taxon>Rhabditidae</taxon>
        <taxon>Peloderinae</taxon>
        <taxon>Caenorhabditis</taxon>
    </lineage>
</organism>
<evidence type="ECO:0000313" key="3">
    <source>
        <dbReference type="Proteomes" id="UP000001940"/>
    </source>
</evidence>
<keyword evidence="2" id="KW-0675">Receptor</keyword>
<name>O76661_CAEEL</name>
<dbReference type="PIR" id="T33395">
    <property type="entry name" value="T33395"/>
</dbReference>
<dbReference type="PANTHER" id="PTHR22941">
    <property type="entry name" value="SERPENTINE RECEPTOR"/>
    <property type="match status" value="1"/>
</dbReference>
<dbReference type="Proteomes" id="UP000001940">
    <property type="component" value="Chromosome V"/>
</dbReference>
<dbReference type="eggNOG" id="ENOG502R105">
    <property type="taxonomic scope" value="Eukaryota"/>
</dbReference>
<dbReference type="OMA" id="CTWQGLA"/>
<feature type="transmembrane region" description="Helical" evidence="1">
    <location>
        <begin position="63"/>
        <end position="89"/>
    </location>
</feature>
<dbReference type="PhylomeDB" id="O76661"/>
<dbReference type="SMR" id="O76661"/>
<dbReference type="Pfam" id="PF10318">
    <property type="entry name" value="7TM_GPCR_Srh"/>
    <property type="match status" value="1"/>
</dbReference>
<accession>O76661</accession>
<keyword evidence="1" id="KW-0812">Transmembrane</keyword>